<protein>
    <recommendedName>
        <fullName evidence="5">CSC1/OSCA1-like 7TM region domain-containing protein</fullName>
    </recommendedName>
</protein>
<gene>
    <name evidence="3" type="ORF">AUEXF2481DRAFT_5657</name>
</gene>
<evidence type="ECO:0000256" key="1">
    <source>
        <dbReference type="SAM" id="Phobius"/>
    </source>
</evidence>
<keyword evidence="4" id="KW-1185">Reference proteome</keyword>
<dbReference type="EMBL" id="KL584761">
    <property type="protein sequence ID" value="KEQ94776.1"/>
    <property type="molecule type" value="Genomic_DNA"/>
</dbReference>
<feature type="signal peptide" evidence="2">
    <location>
        <begin position="1"/>
        <end position="24"/>
    </location>
</feature>
<feature type="chain" id="PRO_5001703992" description="CSC1/OSCA1-like 7TM region domain-containing protein" evidence="2">
    <location>
        <begin position="25"/>
        <end position="112"/>
    </location>
</feature>
<evidence type="ECO:0008006" key="5">
    <source>
        <dbReference type="Google" id="ProtNLM"/>
    </source>
</evidence>
<dbReference type="HOGENOM" id="CLU_2145379_0_0_1"/>
<keyword evidence="1" id="KW-1133">Transmembrane helix</keyword>
<keyword evidence="1" id="KW-0812">Transmembrane</keyword>
<organism evidence="3 4">
    <name type="scientific">Aureobasidium subglaciale (strain EXF-2481)</name>
    <name type="common">Aureobasidium pullulans var. subglaciale</name>
    <dbReference type="NCBI Taxonomy" id="1043005"/>
    <lineage>
        <taxon>Eukaryota</taxon>
        <taxon>Fungi</taxon>
        <taxon>Dikarya</taxon>
        <taxon>Ascomycota</taxon>
        <taxon>Pezizomycotina</taxon>
        <taxon>Dothideomycetes</taxon>
        <taxon>Dothideomycetidae</taxon>
        <taxon>Dothideales</taxon>
        <taxon>Saccotheciaceae</taxon>
        <taxon>Aureobasidium</taxon>
    </lineage>
</organism>
<keyword evidence="1" id="KW-0472">Membrane</keyword>
<accession>A0A074Z7B6</accession>
<reference evidence="3 4" key="1">
    <citation type="journal article" date="2014" name="BMC Genomics">
        <title>Genome sequencing of four Aureobasidium pullulans varieties: biotechnological potential, stress tolerance, and description of new species.</title>
        <authorList>
            <person name="Gostin Ar C."/>
            <person name="Ohm R.A."/>
            <person name="Kogej T."/>
            <person name="Sonjak S."/>
            <person name="Turk M."/>
            <person name="Zajc J."/>
            <person name="Zalar P."/>
            <person name="Grube M."/>
            <person name="Sun H."/>
            <person name="Han J."/>
            <person name="Sharma A."/>
            <person name="Chiniquy J."/>
            <person name="Ngan C.Y."/>
            <person name="Lipzen A."/>
            <person name="Barry K."/>
            <person name="Grigoriev I.V."/>
            <person name="Gunde-Cimerman N."/>
        </authorList>
    </citation>
    <scope>NUCLEOTIDE SEQUENCE [LARGE SCALE GENOMIC DNA]</scope>
    <source>
        <strain evidence="3 4">EXF-2481</strain>
    </source>
</reference>
<evidence type="ECO:0000313" key="4">
    <source>
        <dbReference type="Proteomes" id="UP000030641"/>
    </source>
</evidence>
<sequence length="112" mass="12572">MSSVIHLLLLIILLYIFGSRRARASVRPVPIKIFSFPALLVDDILTMLNDGPDNHLEVRFPSTSVIYKVMFSIIFCISPLAFLSVSAFIFFAYESLYLSIADKNPDDASEVL</sequence>
<dbReference type="InParanoid" id="A0A074Z7B6"/>
<evidence type="ECO:0000313" key="3">
    <source>
        <dbReference type="EMBL" id="KEQ94776.1"/>
    </source>
</evidence>
<evidence type="ECO:0000256" key="2">
    <source>
        <dbReference type="SAM" id="SignalP"/>
    </source>
</evidence>
<name>A0A074Z7B6_AURSE</name>
<dbReference type="AlphaFoldDB" id="A0A074Z7B6"/>
<proteinExistence type="predicted"/>
<dbReference type="OrthoDB" id="10401016at2759"/>
<feature type="transmembrane region" description="Helical" evidence="1">
    <location>
        <begin position="69"/>
        <end position="93"/>
    </location>
</feature>
<dbReference type="GeneID" id="25369097"/>
<dbReference type="Proteomes" id="UP000030641">
    <property type="component" value="Unassembled WGS sequence"/>
</dbReference>
<dbReference type="RefSeq" id="XP_013343101.1">
    <property type="nucleotide sequence ID" value="XM_013487647.1"/>
</dbReference>
<keyword evidence="2" id="KW-0732">Signal</keyword>